<accession>W9C1M7</accession>
<dbReference type="Proteomes" id="UP000019487">
    <property type="component" value="Unassembled WGS sequence"/>
</dbReference>
<comment type="caution">
    <text evidence="2">The sequence shown here is derived from an EMBL/GenBank/DDBJ whole genome shotgun (WGS) entry which is preliminary data.</text>
</comment>
<feature type="region of interest" description="Disordered" evidence="1">
    <location>
        <begin position="71"/>
        <end position="117"/>
    </location>
</feature>
<keyword evidence="3" id="KW-1185">Reference proteome</keyword>
<feature type="compositionally biased region" description="Basic residues" evidence="1">
    <location>
        <begin position="108"/>
        <end position="117"/>
    </location>
</feature>
<reference evidence="2 3" key="1">
    <citation type="journal article" date="2014" name="Genome Announc.">
        <title>Draft genome sequence of Sclerotinia borealis, a psychrophilic plant pathogenic fungus.</title>
        <authorList>
            <person name="Mardanov A.V."/>
            <person name="Beletsky A.V."/>
            <person name="Kadnikov V.V."/>
            <person name="Ignatov A.N."/>
            <person name="Ravin N.V."/>
        </authorList>
    </citation>
    <scope>NUCLEOTIDE SEQUENCE [LARGE SCALE GENOMIC DNA]</scope>
    <source>
        <strain evidence="3">F-4157</strain>
    </source>
</reference>
<organism evidence="2 3">
    <name type="scientific">Sclerotinia borealis (strain F-4128)</name>
    <dbReference type="NCBI Taxonomy" id="1432307"/>
    <lineage>
        <taxon>Eukaryota</taxon>
        <taxon>Fungi</taxon>
        <taxon>Dikarya</taxon>
        <taxon>Ascomycota</taxon>
        <taxon>Pezizomycotina</taxon>
        <taxon>Leotiomycetes</taxon>
        <taxon>Helotiales</taxon>
        <taxon>Sclerotiniaceae</taxon>
        <taxon>Sclerotinia</taxon>
    </lineage>
</organism>
<feature type="compositionally biased region" description="Basic and acidic residues" evidence="1">
    <location>
        <begin position="75"/>
        <end position="107"/>
    </location>
</feature>
<proteinExistence type="predicted"/>
<evidence type="ECO:0000256" key="1">
    <source>
        <dbReference type="SAM" id="MobiDB-lite"/>
    </source>
</evidence>
<gene>
    <name evidence="2" type="ORF">SBOR_8911</name>
</gene>
<dbReference type="AlphaFoldDB" id="W9C1M7"/>
<protein>
    <submittedName>
        <fullName evidence="2">Uncharacterized protein</fullName>
    </submittedName>
</protein>
<evidence type="ECO:0000313" key="2">
    <source>
        <dbReference type="EMBL" id="ESZ90717.1"/>
    </source>
</evidence>
<dbReference type="HOGENOM" id="CLU_2086189_0_0_1"/>
<name>W9C1M7_SCLBF</name>
<sequence length="117" mass="13110">MAQAQPPVYTNYPNLSITKYALPNVPSGRTLSPNVHPLSGPTTLAFTAFVPAAPQDARPAKYPRDGRGGYGFYGDFDRSDSSGHDGRNSFYNERYRKNNQKPKEQILSHRRLQAIIR</sequence>
<dbReference type="EMBL" id="AYSA01000583">
    <property type="protein sequence ID" value="ESZ90717.1"/>
    <property type="molecule type" value="Genomic_DNA"/>
</dbReference>
<evidence type="ECO:0000313" key="3">
    <source>
        <dbReference type="Proteomes" id="UP000019487"/>
    </source>
</evidence>